<evidence type="ECO:0000256" key="5">
    <source>
        <dbReference type="SAM" id="MobiDB-lite"/>
    </source>
</evidence>
<dbReference type="SUPFAM" id="SSF50978">
    <property type="entry name" value="WD40 repeat-like"/>
    <property type="match status" value="1"/>
</dbReference>
<feature type="repeat" description="WD" evidence="4">
    <location>
        <begin position="301"/>
        <end position="343"/>
    </location>
</feature>
<reference evidence="7" key="1">
    <citation type="submission" date="2025-08" db="UniProtKB">
        <authorList>
            <consortium name="RefSeq"/>
        </authorList>
    </citation>
    <scope>IDENTIFICATION</scope>
</reference>
<feature type="region of interest" description="Disordered" evidence="5">
    <location>
        <begin position="36"/>
        <end position="86"/>
    </location>
</feature>
<dbReference type="PROSITE" id="PS50082">
    <property type="entry name" value="WD_REPEATS_2"/>
    <property type="match status" value="3"/>
</dbReference>
<evidence type="ECO:0000313" key="6">
    <source>
        <dbReference type="Proteomes" id="UP001652741"/>
    </source>
</evidence>
<evidence type="ECO:0000313" key="7">
    <source>
        <dbReference type="RefSeq" id="XP_045578143.1"/>
    </source>
</evidence>
<dbReference type="PRINTS" id="PR00320">
    <property type="entry name" value="GPROTEINBRPT"/>
</dbReference>
<organism evidence="6 7">
    <name type="scientific">Salmo salar</name>
    <name type="common">Atlantic salmon</name>
    <dbReference type="NCBI Taxonomy" id="8030"/>
    <lineage>
        <taxon>Eukaryota</taxon>
        <taxon>Metazoa</taxon>
        <taxon>Chordata</taxon>
        <taxon>Craniata</taxon>
        <taxon>Vertebrata</taxon>
        <taxon>Euteleostomi</taxon>
        <taxon>Actinopterygii</taxon>
        <taxon>Neopterygii</taxon>
        <taxon>Teleostei</taxon>
        <taxon>Protacanthopterygii</taxon>
        <taxon>Salmoniformes</taxon>
        <taxon>Salmonidae</taxon>
        <taxon>Salmoninae</taxon>
        <taxon>Salmo</taxon>
    </lineage>
</organism>
<name>A0ABM3F495_SALSA</name>
<dbReference type="InterPro" id="IPR015943">
    <property type="entry name" value="WD40/YVTN_repeat-like_dom_sf"/>
</dbReference>
<dbReference type="InterPro" id="IPR036322">
    <property type="entry name" value="WD40_repeat_dom_sf"/>
</dbReference>
<dbReference type="InterPro" id="IPR020472">
    <property type="entry name" value="WD40_PAC1"/>
</dbReference>
<dbReference type="InterPro" id="IPR044285">
    <property type="entry name" value="PWP1"/>
</dbReference>
<dbReference type="InterPro" id="IPR001680">
    <property type="entry name" value="WD40_rpt"/>
</dbReference>
<dbReference type="RefSeq" id="XP_045578143.1">
    <property type="nucleotide sequence ID" value="XM_045722187.1"/>
</dbReference>
<keyword evidence="6" id="KW-1185">Reference proteome</keyword>
<evidence type="ECO:0000256" key="4">
    <source>
        <dbReference type="PROSITE-ProRule" id="PRU00221"/>
    </source>
</evidence>
<keyword evidence="3" id="KW-0677">Repeat</keyword>
<feature type="compositionally biased region" description="Acidic residues" evidence="5">
    <location>
        <begin position="46"/>
        <end position="55"/>
    </location>
</feature>
<feature type="repeat" description="WD" evidence="4">
    <location>
        <begin position="430"/>
        <end position="464"/>
    </location>
</feature>
<keyword evidence="2 4" id="KW-0853">WD repeat</keyword>
<dbReference type="Gene3D" id="2.130.10.10">
    <property type="entry name" value="YVTN repeat-like/Quinoprotein amine dehydrogenase"/>
    <property type="match status" value="1"/>
</dbReference>
<dbReference type="PANTHER" id="PTHR14091">
    <property type="entry name" value="PERIODIC TRYPTOPHAN PROTEIN 1"/>
    <property type="match status" value="1"/>
</dbReference>
<gene>
    <name evidence="7" type="primary">LOC106609530</name>
</gene>
<dbReference type="Proteomes" id="UP001652741">
    <property type="component" value="Chromosome ssa07"/>
</dbReference>
<keyword evidence="1" id="KW-0597">Phosphoprotein</keyword>
<evidence type="ECO:0000256" key="1">
    <source>
        <dbReference type="ARBA" id="ARBA00022553"/>
    </source>
</evidence>
<evidence type="ECO:0000256" key="2">
    <source>
        <dbReference type="ARBA" id="ARBA00022574"/>
    </source>
</evidence>
<dbReference type="PROSITE" id="PS50294">
    <property type="entry name" value="WD_REPEATS_REGION"/>
    <property type="match status" value="2"/>
</dbReference>
<feature type="repeat" description="WD" evidence="4">
    <location>
        <begin position="344"/>
        <end position="386"/>
    </location>
</feature>
<dbReference type="PROSITE" id="PS00678">
    <property type="entry name" value="WD_REPEATS_1"/>
    <property type="match status" value="2"/>
</dbReference>
<dbReference type="InterPro" id="IPR019775">
    <property type="entry name" value="WD40_repeat_CS"/>
</dbReference>
<dbReference type="PANTHER" id="PTHR14091:SF0">
    <property type="entry name" value="PERIODIC TRYPTOPHAN PROTEIN 1 HOMOLOG"/>
    <property type="match status" value="1"/>
</dbReference>
<dbReference type="Pfam" id="PF00400">
    <property type="entry name" value="WD40"/>
    <property type="match status" value="3"/>
</dbReference>
<dbReference type="SMART" id="SM00320">
    <property type="entry name" value="WD40"/>
    <property type="match status" value="5"/>
</dbReference>
<proteinExistence type="predicted"/>
<sequence>MSSQITCVGWVKRGVSKETPDKVELSKEELQHIIAEAKEQLGERVGEEEDEEDEGMASGQEQSDEAEAVQGQEPEQDENEAGREEADELAKYGLDRYDEEDSGKYSFCICSQIMSDLKFMGYLSLLICQEDCVNHCFVFSPNNSLTVPSFFSGTVTANLGDSLAGLTVFSTNEEDPYITIKDTDQYEREDFQIKPNDNLIISGRAEKDCCNLEIHVYNAEEESLYVHHDILLPAYPLCVEWLNFDPSPEGTGNYAAVGNMTPQIDVWDLDVVDCLEPAFTLGSKKASKKKKKSKKTAAEPVEGHTDAVLDLSWNKLVPNVLASGSADETVILWDLAQGKPATTLRRHTDKVQTLMFHPFEAQTLISGSYDKSAILYDCRSPDSSHRTWRFSGQVERVAWNHFSPCNFLASTEDGFIYCLDARSDKPVFTLRAHDGEVSGLDLSSQIRGCLVTSSADKHVKIWDILGNKPNLVHTRDMKMGVLFCAACCPDMPFVYAFGGQRDGLRVWDISDVAAVAEVFGNRERLVATTAPEASSSTSSTADMELS</sequence>
<protein>
    <submittedName>
        <fullName evidence="7">Periodic tryptophan protein 1 homolog isoform X1</fullName>
    </submittedName>
</protein>
<accession>A0ABM3F495</accession>
<feature type="compositionally biased region" description="Basic and acidic residues" evidence="5">
    <location>
        <begin position="36"/>
        <end position="45"/>
    </location>
</feature>
<evidence type="ECO:0000256" key="3">
    <source>
        <dbReference type="ARBA" id="ARBA00022737"/>
    </source>
</evidence>
<dbReference type="GeneID" id="106609530"/>